<feature type="region of interest" description="Disordered" evidence="1">
    <location>
        <begin position="38"/>
        <end position="276"/>
    </location>
</feature>
<evidence type="ECO:0000313" key="2">
    <source>
        <dbReference type="EMBL" id="PTW62109.1"/>
    </source>
</evidence>
<feature type="compositionally biased region" description="Basic and acidic residues" evidence="1">
    <location>
        <begin position="109"/>
        <end position="129"/>
    </location>
</feature>
<name>A0A2T5VEC5_9HYPH</name>
<dbReference type="AlphaFoldDB" id="A0A2T5VEC5"/>
<feature type="compositionally biased region" description="Low complexity" evidence="1">
    <location>
        <begin position="81"/>
        <end position="92"/>
    </location>
</feature>
<sequence>MSWSIRDLDNDAREKAAVAAERAGMTVDEWLGSLIRAGSQDLSQETAGRTSREFTAPERRDGERAPLRESSLRERGERLRSSSAPAPASASRAVDKDNISEIASALDRLLAENSRDDAGRSRSTPEPRSRSRTSTAAGRTRDRAPDRSSDRSRDRFGDTGRAATGKSVPGISPEERSHRVERVLAALGKLDERVRSLSSVAPRGEAPGPEPAARETARAPADTPVRTSERVAPRPPSRTLLSGSLVLFGSAPGVVSGSAPGVAPSGRHVPSRYERR</sequence>
<dbReference type="EMBL" id="QAYG01000001">
    <property type="protein sequence ID" value="PTW62109.1"/>
    <property type="molecule type" value="Genomic_DNA"/>
</dbReference>
<evidence type="ECO:0000313" key="3">
    <source>
        <dbReference type="Proteomes" id="UP000244081"/>
    </source>
</evidence>
<feature type="compositionally biased region" description="Basic and acidic residues" evidence="1">
    <location>
        <begin position="173"/>
        <end position="182"/>
    </location>
</feature>
<comment type="caution">
    <text evidence="2">The sequence shown here is derived from an EMBL/GenBank/DDBJ whole genome shotgun (WGS) entry which is preliminary data.</text>
</comment>
<feature type="compositionally biased region" description="Basic and acidic residues" evidence="1">
    <location>
        <begin position="50"/>
        <end position="80"/>
    </location>
</feature>
<dbReference type="Proteomes" id="UP000244081">
    <property type="component" value="Unassembled WGS sequence"/>
</dbReference>
<dbReference type="RefSeq" id="WP_107987723.1">
    <property type="nucleotide sequence ID" value="NZ_QAYG01000001.1"/>
</dbReference>
<gene>
    <name evidence="2" type="ORF">C8N35_101144</name>
</gene>
<accession>A0A2T5VEC5</accession>
<feature type="compositionally biased region" description="Basic and acidic residues" evidence="1">
    <location>
        <begin position="139"/>
        <end position="158"/>
    </location>
</feature>
<keyword evidence="3" id="KW-1185">Reference proteome</keyword>
<organism evidence="2 3">
    <name type="scientific">Breoghania corrubedonensis</name>
    <dbReference type="NCBI Taxonomy" id="665038"/>
    <lineage>
        <taxon>Bacteria</taxon>
        <taxon>Pseudomonadati</taxon>
        <taxon>Pseudomonadota</taxon>
        <taxon>Alphaproteobacteria</taxon>
        <taxon>Hyphomicrobiales</taxon>
        <taxon>Stappiaceae</taxon>
        <taxon>Breoghania</taxon>
    </lineage>
</organism>
<evidence type="ECO:0000256" key="1">
    <source>
        <dbReference type="SAM" id="MobiDB-lite"/>
    </source>
</evidence>
<feature type="compositionally biased region" description="Polar residues" evidence="1">
    <location>
        <begin position="40"/>
        <end position="49"/>
    </location>
</feature>
<protein>
    <submittedName>
        <fullName evidence="2">Uncharacterized protein</fullName>
    </submittedName>
</protein>
<proteinExistence type="predicted"/>
<reference evidence="2 3" key="1">
    <citation type="submission" date="2018-04" db="EMBL/GenBank/DDBJ databases">
        <title>Genomic Encyclopedia of Archaeal and Bacterial Type Strains, Phase II (KMG-II): from individual species to whole genera.</title>
        <authorList>
            <person name="Goeker M."/>
        </authorList>
    </citation>
    <scope>NUCLEOTIDE SEQUENCE [LARGE SCALE GENOMIC DNA]</scope>
    <source>
        <strain evidence="2 3">DSM 23382</strain>
    </source>
</reference>